<dbReference type="OrthoDB" id="10651993at2759"/>
<dbReference type="EMBL" id="KZ613769">
    <property type="protein sequence ID" value="PMD64294.1"/>
    <property type="molecule type" value="Genomic_DNA"/>
</dbReference>
<dbReference type="GeneID" id="36579872"/>
<keyword evidence="2" id="KW-1185">Reference proteome</keyword>
<dbReference type="InParanoid" id="A0A2J6TMN9"/>
<name>A0A2J6TMN9_9HELO</name>
<organism evidence="1 2">
    <name type="scientific">Hyaloscypha bicolor E</name>
    <dbReference type="NCBI Taxonomy" id="1095630"/>
    <lineage>
        <taxon>Eukaryota</taxon>
        <taxon>Fungi</taxon>
        <taxon>Dikarya</taxon>
        <taxon>Ascomycota</taxon>
        <taxon>Pezizomycotina</taxon>
        <taxon>Leotiomycetes</taxon>
        <taxon>Helotiales</taxon>
        <taxon>Hyaloscyphaceae</taxon>
        <taxon>Hyaloscypha</taxon>
        <taxon>Hyaloscypha bicolor</taxon>
    </lineage>
</organism>
<gene>
    <name evidence="1" type="ORF">K444DRAFT_308690</name>
</gene>
<evidence type="ECO:0000313" key="1">
    <source>
        <dbReference type="EMBL" id="PMD64294.1"/>
    </source>
</evidence>
<sequence length="189" mass="21616">MPNLASPSPLGGLNTQAYTEEILAQRLRDFKTACSGRVTFFRKEVYPREGSPSELEASSIFMTTLSKPPTRSLDCGAKFYNREEVVQLVRLLRTLCQAAVSNLCFKVPLSHSVFHYPNWIVDIPETLDRMKSYLVAVNGYSFHEADAVVAKWGEHILNERGPPIVRWGNDYVRREANTHPYLYWFLDDV</sequence>
<accession>A0A2J6TMN9</accession>
<protein>
    <submittedName>
        <fullName evidence="1">Uncharacterized protein</fullName>
    </submittedName>
</protein>
<reference evidence="1 2" key="1">
    <citation type="submission" date="2016-04" db="EMBL/GenBank/DDBJ databases">
        <title>A degradative enzymes factory behind the ericoid mycorrhizal symbiosis.</title>
        <authorList>
            <consortium name="DOE Joint Genome Institute"/>
            <person name="Martino E."/>
            <person name="Morin E."/>
            <person name="Grelet G."/>
            <person name="Kuo A."/>
            <person name="Kohler A."/>
            <person name="Daghino S."/>
            <person name="Barry K."/>
            <person name="Choi C."/>
            <person name="Cichocki N."/>
            <person name="Clum A."/>
            <person name="Copeland A."/>
            <person name="Hainaut M."/>
            <person name="Haridas S."/>
            <person name="Labutti K."/>
            <person name="Lindquist E."/>
            <person name="Lipzen A."/>
            <person name="Khouja H.-R."/>
            <person name="Murat C."/>
            <person name="Ohm R."/>
            <person name="Olson A."/>
            <person name="Spatafora J."/>
            <person name="Veneault-Fourrey C."/>
            <person name="Henrissat B."/>
            <person name="Grigoriev I."/>
            <person name="Martin F."/>
            <person name="Perotto S."/>
        </authorList>
    </citation>
    <scope>NUCLEOTIDE SEQUENCE [LARGE SCALE GENOMIC DNA]</scope>
    <source>
        <strain evidence="1 2">E</strain>
    </source>
</reference>
<proteinExistence type="predicted"/>
<dbReference type="RefSeq" id="XP_024741198.1">
    <property type="nucleotide sequence ID" value="XM_024871790.1"/>
</dbReference>
<dbReference type="Proteomes" id="UP000235371">
    <property type="component" value="Unassembled WGS sequence"/>
</dbReference>
<dbReference type="AlphaFoldDB" id="A0A2J6TMN9"/>
<evidence type="ECO:0000313" key="2">
    <source>
        <dbReference type="Proteomes" id="UP000235371"/>
    </source>
</evidence>